<dbReference type="RefSeq" id="XP_013412331.1">
    <property type="nucleotide sequence ID" value="XM_013556877.1"/>
</dbReference>
<sequence>MGTRTIALEYKDCDGTVHDNYVGWNSRLYIIMAEVAETTGSATCESQTAFNIQQFAAVSHTETRDENIHSTSHYVKRAADTALRVRWSGNLYGEGNYKCGRWYFKFNGVECSNPGPLEWVMYVNGGHVPQVKRGVAFNGICEGIGSGAIVITLHVGNCTSSGHPPFDAQTGWKTTTHLIVEETRLGQDISAVLAADGTTVRLPFYNRVQGYWANLYDNADTGVIQSMTYNKKSNSSGIHVIWSVNVRNHLDDTCAKWSVTFNGTQCSNPGSIEHIIYTHDFDTGTYVNWHVPGIVDGMCFGIGRGDVIIALVVGACSSHTGYDAFTGWRSGTFLMVEEVFLGA</sequence>
<organism evidence="2 3">
    <name type="scientific">Lingula anatina</name>
    <name type="common">Brachiopod</name>
    <name type="synonym">Lingula unguis</name>
    <dbReference type="NCBI Taxonomy" id="7574"/>
    <lineage>
        <taxon>Eukaryota</taxon>
        <taxon>Metazoa</taxon>
        <taxon>Spiralia</taxon>
        <taxon>Lophotrochozoa</taxon>
        <taxon>Brachiopoda</taxon>
        <taxon>Linguliformea</taxon>
        <taxon>Lingulata</taxon>
        <taxon>Lingulida</taxon>
        <taxon>Linguloidea</taxon>
        <taxon>Lingulidae</taxon>
        <taxon>Lingula</taxon>
    </lineage>
</organism>
<dbReference type="GeneID" id="106175063"/>
<feature type="domain" description="CTHRC1 C-terminal" evidence="1">
    <location>
        <begin position="50"/>
        <end position="180"/>
    </location>
</feature>
<dbReference type="KEGG" id="lak:106175063"/>
<dbReference type="AlphaFoldDB" id="A0A1S3JQA3"/>
<dbReference type="OrthoDB" id="5985978at2759"/>
<feature type="domain" description="CTHRC1 C-terminal" evidence="1">
    <location>
        <begin position="206"/>
        <end position="332"/>
    </location>
</feature>
<dbReference type="Pfam" id="PF25815">
    <property type="entry name" value="CTHRC1_C"/>
    <property type="match status" value="2"/>
</dbReference>
<evidence type="ECO:0000259" key="1">
    <source>
        <dbReference type="Pfam" id="PF25815"/>
    </source>
</evidence>
<protein>
    <submittedName>
        <fullName evidence="3">Uncharacterized protein LOC106175063</fullName>
    </submittedName>
</protein>
<proteinExistence type="predicted"/>
<reference evidence="3" key="1">
    <citation type="submission" date="2025-08" db="UniProtKB">
        <authorList>
            <consortium name="RefSeq"/>
        </authorList>
    </citation>
    <scope>IDENTIFICATION</scope>
    <source>
        <tissue evidence="3">Gonads</tissue>
    </source>
</reference>
<name>A0A1S3JQA3_LINAN</name>
<evidence type="ECO:0000313" key="2">
    <source>
        <dbReference type="Proteomes" id="UP000085678"/>
    </source>
</evidence>
<dbReference type="Proteomes" id="UP000085678">
    <property type="component" value="Unplaced"/>
</dbReference>
<accession>A0A1S3JQA3</accession>
<evidence type="ECO:0000313" key="3">
    <source>
        <dbReference type="RefSeq" id="XP_013412331.1"/>
    </source>
</evidence>
<keyword evidence="2" id="KW-1185">Reference proteome</keyword>
<dbReference type="InParanoid" id="A0A1S3JQA3"/>
<gene>
    <name evidence="3" type="primary">LOC106175063</name>
</gene>
<dbReference type="InterPro" id="IPR057873">
    <property type="entry name" value="CTHRC1_C"/>
</dbReference>